<feature type="compositionally biased region" description="Polar residues" evidence="1">
    <location>
        <begin position="48"/>
        <end position="61"/>
    </location>
</feature>
<dbReference type="EMBL" id="BEXD01000284">
    <property type="protein sequence ID" value="GBB86084.1"/>
    <property type="molecule type" value="Genomic_DNA"/>
</dbReference>
<accession>A0A2Z6QMF8</accession>
<gene>
    <name evidence="2" type="ORF">RclHR1_12530006</name>
</gene>
<sequence>MIHSSSVRWSKMVSSITQLEVPGSLGDPILTQDYDKQDSFKDQGLKPINSSSKNPPLSMKELSSNGIDQAVVLPREFCKEFGKVISKNAPKKDSGAQGSPKSSSKPGSSRFVKCNPPSKNKNKKMNNSSLDKADILKLVLSLLS</sequence>
<evidence type="ECO:0000313" key="2">
    <source>
        <dbReference type="EMBL" id="GBB86084.1"/>
    </source>
</evidence>
<comment type="caution">
    <text evidence="2">The sequence shown here is derived from an EMBL/GenBank/DDBJ whole genome shotgun (WGS) entry which is preliminary data.</text>
</comment>
<organism evidence="2 3">
    <name type="scientific">Rhizophagus clarus</name>
    <dbReference type="NCBI Taxonomy" id="94130"/>
    <lineage>
        <taxon>Eukaryota</taxon>
        <taxon>Fungi</taxon>
        <taxon>Fungi incertae sedis</taxon>
        <taxon>Mucoromycota</taxon>
        <taxon>Glomeromycotina</taxon>
        <taxon>Glomeromycetes</taxon>
        <taxon>Glomerales</taxon>
        <taxon>Glomeraceae</taxon>
        <taxon>Rhizophagus</taxon>
    </lineage>
</organism>
<evidence type="ECO:0000256" key="1">
    <source>
        <dbReference type="SAM" id="MobiDB-lite"/>
    </source>
</evidence>
<protein>
    <submittedName>
        <fullName evidence="2">Uncharacterized protein</fullName>
    </submittedName>
</protein>
<evidence type="ECO:0000313" key="3">
    <source>
        <dbReference type="Proteomes" id="UP000247702"/>
    </source>
</evidence>
<dbReference type="Proteomes" id="UP000247702">
    <property type="component" value="Unassembled WGS sequence"/>
</dbReference>
<keyword evidence="3" id="KW-1185">Reference proteome</keyword>
<feature type="compositionally biased region" description="Low complexity" evidence="1">
    <location>
        <begin position="98"/>
        <end position="129"/>
    </location>
</feature>
<feature type="compositionally biased region" description="Basic and acidic residues" evidence="1">
    <location>
        <begin position="33"/>
        <end position="44"/>
    </location>
</feature>
<feature type="region of interest" description="Disordered" evidence="1">
    <location>
        <begin position="88"/>
        <end position="130"/>
    </location>
</feature>
<dbReference type="AlphaFoldDB" id="A0A2Z6QMF8"/>
<reference evidence="2 3" key="1">
    <citation type="submission" date="2017-11" db="EMBL/GenBank/DDBJ databases">
        <title>The genome of Rhizophagus clarus HR1 reveals common genetic basis of auxotrophy among arbuscular mycorrhizal fungi.</title>
        <authorList>
            <person name="Kobayashi Y."/>
        </authorList>
    </citation>
    <scope>NUCLEOTIDE SEQUENCE [LARGE SCALE GENOMIC DNA]</scope>
    <source>
        <strain evidence="2 3">HR1</strain>
    </source>
</reference>
<name>A0A2Z6QMF8_9GLOM</name>
<feature type="region of interest" description="Disordered" evidence="1">
    <location>
        <begin position="22"/>
        <end position="61"/>
    </location>
</feature>
<proteinExistence type="predicted"/>